<organism evidence="2 3">
    <name type="scientific">Chondromyces apiculatus DSM 436</name>
    <dbReference type="NCBI Taxonomy" id="1192034"/>
    <lineage>
        <taxon>Bacteria</taxon>
        <taxon>Pseudomonadati</taxon>
        <taxon>Myxococcota</taxon>
        <taxon>Polyangia</taxon>
        <taxon>Polyangiales</taxon>
        <taxon>Polyangiaceae</taxon>
        <taxon>Chondromyces</taxon>
    </lineage>
</organism>
<evidence type="ECO:0000313" key="2">
    <source>
        <dbReference type="EMBL" id="EYF00508.1"/>
    </source>
</evidence>
<dbReference type="AlphaFoldDB" id="A0A017SU52"/>
<name>A0A017SU52_9BACT</name>
<keyword evidence="3" id="KW-1185">Reference proteome</keyword>
<dbReference type="PROSITE" id="PS51442">
    <property type="entry name" value="M_PRO"/>
    <property type="match status" value="1"/>
</dbReference>
<gene>
    <name evidence="2" type="ORF">CAP_0542</name>
</gene>
<protein>
    <recommendedName>
        <fullName evidence="1">Peptidase C30 domain-containing protein</fullName>
    </recommendedName>
</protein>
<evidence type="ECO:0000313" key="3">
    <source>
        <dbReference type="Proteomes" id="UP000019678"/>
    </source>
</evidence>
<comment type="caution">
    <text evidence="2">The sequence shown here is derived from an EMBL/GenBank/DDBJ whole genome shotgun (WGS) entry which is preliminary data.</text>
</comment>
<dbReference type="eggNOG" id="ENOG503321P">
    <property type="taxonomic scope" value="Bacteria"/>
</dbReference>
<dbReference type="EMBL" id="ASRX01000108">
    <property type="protein sequence ID" value="EYF00508.1"/>
    <property type="molecule type" value="Genomic_DNA"/>
</dbReference>
<dbReference type="Pfam" id="PF13031">
    <property type="entry name" value="DUF3892"/>
    <property type="match status" value="1"/>
</dbReference>
<dbReference type="Proteomes" id="UP000019678">
    <property type="component" value="Unassembled WGS sequence"/>
</dbReference>
<reference evidence="2 3" key="1">
    <citation type="submission" date="2013-05" db="EMBL/GenBank/DDBJ databases">
        <title>Genome assembly of Chondromyces apiculatus DSM 436.</title>
        <authorList>
            <person name="Sharma G."/>
            <person name="Khatri I."/>
            <person name="Kaur C."/>
            <person name="Mayilraj S."/>
            <person name="Subramanian S."/>
        </authorList>
    </citation>
    <scope>NUCLEOTIDE SEQUENCE [LARGE SCALE GENOMIC DNA]</scope>
    <source>
        <strain evidence="2 3">DSM 436</strain>
    </source>
</reference>
<dbReference type="InterPro" id="IPR024997">
    <property type="entry name" value="DUF3892"/>
</dbReference>
<evidence type="ECO:0000259" key="1">
    <source>
        <dbReference type="PROSITE" id="PS51442"/>
    </source>
</evidence>
<dbReference type="GO" id="GO:0019082">
    <property type="term" value="P:viral protein processing"/>
    <property type="evidence" value="ECO:0007669"/>
    <property type="project" value="InterPro"/>
</dbReference>
<accession>A0A017SU52</accession>
<feature type="domain" description="Peptidase C30" evidence="1">
    <location>
        <begin position="39"/>
        <end position="79"/>
    </location>
</feature>
<dbReference type="InterPro" id="IPR008740">
    <property type="entry name" value="Peptidase_C30_CoV"/>
</dbReference>
<proteinExistence type="predicted"/>
<sequence>MSGGTGHEHIAAVQWINPATNATGSSTVKAMIDWITKEKGIAKVTDGKNTVEVRVVNNAYLRTYADGKWSNNLLSLPRY</sequence>
<dbReference type="GO" id="GO:0008233">
    <property type="term" value="F:peptidase activity"/>
    <property type="evidence" value="ECO:0007669"/>
    <property type="project" value="InterPro"/>
</dbReference>